<gene>
    <name evidence="5" type="ORF">LPLAT_LOCUS6243</name>
</gene>
<dbReference type="InterPro" id="IPR011515">
    <property type="entry name" value="Shugoshin_C"/>
</dbReference>
<proteinExistence type="inferred from homology"/>
<accession>A0AAV2NLJ2</accession>
<feature type="region of interest" description="Disordered" evidence="3">
    <location>
        <begin position="238"/>
        <end position="269"/>
    </location>
</feature>
<dbReference type="GO" id="GO:0005634">
    <property type="term" value="C:nucleus"/>
    <property type="evidence" value="ECO:0007669"/>
    <property type="project" value="InterPro"/>
</dbReference>
<reference evidence="5" key="1">
    <citation type="submission" date="2024-04" db="EMBL/GenBank/DDBJ databases">
        <authorList>
            <consortium name="Molecular Ecology Group"/>
        </authorList>
    </citation>
    <scope>NUCLEOTIDE SEQUENCE</scope>
</reference>
<evidence type="ECO:0000256" key="3">
    <source>
        <dbReference type="SAM" id="MobiDB-lite"/>
    </source>
</evidence>
<feature type="compositionally biased region" description="Basic and acidic residues" evidence="3">
    <location>
        <begin position="335"/>
        <end position="347"/>
    </location>
</feature>
<feature type="compositionally biased region" description="Basic residues" evidence="3">
    <location>
        <begin position="239"/>
        <end position="248"/>
    </location>
</feature>
<feature type="domain" description="Shugoshin C-terminal" evidence="4">
    <location>
        <begin position="725"/>
        <end position="748"/>
    </location>
</feature>
<feature type="region of interest" description="Disordered" evidence="3">
    <location>
        <begin position="331"/>
        <end position="361"/>
    </location>
</feature>
<dbReference type="Proteomes" id="UP001497644">
    <property type="component" value="Chromosome 2"/>
</dbReference>
<feature type="region of interest" description="Disordered" evidence="3">
    <location>
        <begin position="647"/>
        <end position="668"/>
    </location>
</feature>
<keyword evidence="2" id="KW-0159">Chromosome partition</keyword>
<comment type="similarity">
    <text evidence="1">Belongs to the shugoshin family.</text>
</comment>
<feature type="region of interest" description="Disordered" evidence="3">
    <location>
        <begin position="683"/>
        <end position="749"/>
    </location>
</feature>
<sequence>MPKIPNIRKAKRVSVLTKRAQCLGKHYKERSCRPAYEKLKNNNKFLAKALSQEKQNSRSLFTQNVQLIAENQQLNSVCNTRNTVIANVMNNSKEILKLLLTMSGYITSTLTMCEKLTASTTTVRLSSIPDGRKESSNRLSTKSPAKGVVKPMVSGHTITKPTINLSRVNMETISRLSDIQEVTTPDTQEISENRSSITVSLPSTPLRYENNRTACRMPERLISSPRVNDALTLADEQRRRRRNYHSKRISGSYSRSRNRWSDKTPTTNTRHINVASPTIQLKDISNLLRDSPTVNIRRITDNRIDIENQENSDNIPNNPSERNVISETHMSNPNEETHTQAQKKECTNEQISSKIPDKGLNKIPNVIENSRLSQNNTRNWGEEDPLEGPSWLFNNTIPSRDNEPEELNLHVSDVNNNTSQLIVYDDESSSAESNTEELSPLQNLNESVSDIQVLDTDATPIADRTGYESYLRENNEGDDSFCELSSANVFNRKGNLNNIEDNAEDNTRNFARFVTLRREDPEVTEDFTLMLSRLPIQNMQFDINELRLPDLEESTMNSIGNGIDTEVTAARLSVANNSISFVSNQTLNESEHDETAMIKLPGSIKDREKESTLQQKTDLNKKTKKDLNKIATKLKFESGTNDIKNASVIQNKTKKKNKSRNNRDPSTAKVVLEKLNECHVKSRTLSADNIESRNAHDHVRDTMSNSEQDETRDSEDNMNNSYASGRPRRRRAAPVNLKEPNLHKKLRRN</sequence>
<organism evidence="5 6">
    <name type="scientific">Lasius platythorax</name>
    <dbReference type="NCBI Taxonomy" id="488582"/>
    <lineage>
        <taxon>Eukaryota</taxon>
        <taxon>Metazoa</taxon>
        <taxon>Ecdysozoa</taxon>
        <taxon>Arthropoda</taxon>
        <taxon>Hexapoda</taxon>
        <taxon>Insecta</taxon>
        <taxon>Pterygota</taxon>
        <taxon>Neoptera</taxon>
        <taxon>Endopterygota</taxon>
        <taxon>Hymenoptera</taxon>
        <taxon>Apocrita</taxon>
        <taxon>Aculeata</taxon>
        <taxon>Formicoidea</taxon>
        <taxon>Formicidae</taxon>
        <taxon>Formicinae</taxon>
        <taxon>Lasius</taxon>
        <taxon>Lasius</taxon>
    </lineage>
</organism>
<dbReference type="GO" id="GO:0000775">
    <property type="term" value="C:chromosome, centromeric region"/>
    <property type="evidence" value="ECO:0007669"/>
    <property type="project" value="InterPro"/>
</dbReference>
<evidence type="ECO:0000256" key="2">
    <source>
        <dbReference type="ARBA" id="ARBA00022829"/>
    </source>
</evidence>
<name>A0AAV2NLJ2_9HYME</name>
<evidence type="ECO:0000256" key="1">
    <source>
        <dbReference type="ARBA" id="ARBA00010845"/>
    </source>
</evidence>
<evidence type="ECO:0000313" key="5">
    <source>
        <dbReference type="EMBL" id="CAL1680171.1"/>
    </source>
</evidence>
<dbReference type="Pfam" id="PF07557">
    <property type="entry name" value="Shugoshin_C"/>
    <property type="match status" value="1"/>
</dbReference>
<dbReference type="GO" id="GO:0045132">
    <property type="term" value="P:meiotic chromosome segregation"/>
    <property type="evidence" value="ECO:0007669"/>
    <property type="project" value="InterPro"/>
</dbReference>
<evidence type="ECO:0000259" key="4">
    <source>
        <dbReference type="Pfam" id="PF07557"/>
    </source>
</evidence>
<dbReference type="AlphaFoldDB" id="A0AAV2NLJ2"/>
<feature type="compositionally biased region" description="Basic and acidic residues" evidence="3">
    <location>
        <begin position="690"/>
        <end position="701"/>
    </location>
</feature>
<protein>
    <recommendedName>
        <fullName evidence="4">Shugoshin C-terminal domain-containing protein</fullName>
    </recommendedName>
</protein>
<feature type="region of interest" description="Disordered" evidence="3">
    <location>
        <begin position="125"/>
        <end position="148"/>
    </location>
</feature>
<dbReference type="EMBL" id="OZ034825">
    <property type="protein sequence ID" value="CAL1680171.1"/>
    <property type="molecule type" value="Genomic_DNA"/>
</dbReference>
<keyword evidence="6" id="KW-1185">Reference proteome</keyword>
<evidence type="ECO:0000313" key="6">
    <source>
        <dbReference type="Proteomes" id="UP001497644"/>
    </source>
</evidence>